<dbReference type="AlphaFoldDB" id="A0A7S2ZVV8"/>
<gene>
    <name evidence="3" type="ORF">RMAR00112_LOCUS21256</name>
</gene>
<dbReference type="EMBL" id="HBHW01027455">
    <property type="protein sequence ID" value="CAE0053228.1"/>
    <property type="molecule type" value="Transcribed_RNA"/>
</dbReference>
<evidence type="ECO:0000256" key="1">
    <source>
        <dbReference type="SAM" id="Coils"/>
    </source>
</evidence>
<feature type="coiled-coil region" evidence="1">
    <location>
        <begin position="57"/>
        <end position="112"/>
    </location>
</feature>
<sequence length="134" mass="15792">MKEGGYAEGGMKMRTRSETEGVRAGGVDSQMSMRKYYRPKSEADRKRRDHERMLKNRELANIANARKKKRIEEIQEANRSLKEESRLLDETNQRLEEQIKLAYQKLEQAKARRHSRIATRGFTVDPFKTAHRIQ</sequence>
<protein>
    <recommendedName>
        <fullName evidence="4">BZIP domain-containing protein</fullName>
    </recommendedName>
</protein>
<feature type="compositionally biased region" description="Basic and acidic residues" evidence="2">
    <location>
        <begin position="39"/>
        <end position="56"/>
    </location>
</feature>
<accession>A0A7S2ZVV8</accession>
<reference evidence="3" key="1">
    <citation type="submission" date="2021-01" db="EMBL/GenBank/DDBJ databases">
        <authorList>
            <person name="Corre E."/>
            <person name="Pelletier E."/>
            <person name="Niang G."/>
            <person name="Scheremetjew M."/>
            <person name="Finn R."/>
            <person name="Kale V."/>
            <person name="Holt S."/>
            <person name="Cochrane G."/>
            <person name="Meng A."/>
            <person name="Brown T."/>
            <person name="Cohen L."/>
        </authorList>
    </citation>
    <scope>NUCLEOTIDE SEQUENCE</scope>
    <source>
        <strain evidence="3">CCMP 769</strain>
    </source>
</reference>
<evidence type="ECO:0000256" key="2">
    <source>
        <dbReference type="SAM" id="MobiDB-lite"/>
    </source>
</evidence>
<proteinExistence type="predicted"/>
<feature type="region of interest" description="Disordered" evidence="2">
    <location>
        <begin position="1"/>
        <end position="56"/>
    </location>
</feature>
<organism evidence="3">
    <name type="scientific">Rhodosorus marinus</name>
    <dbReference type="NCBI Taxonomy" id="101924"/>
    <lineage>
        <taxon>Eukaryota</taxon>
        <taxon>Rhodophyta</taxon>
        <taxon>Stylonematophyceae</taxon>
        <taxon>Stylonematales</taxon>
        <taxon>Stylonemataceae</taxon>
        <taxon>Rhodosorus</taxon>
    </lineage>
</organism>
<evidence type="ECO:0000313" key="3">
    <source>
        <dbReference type="EMBL" id="CAE0053228.1"/>
    </source>
</evidence>
<evidence type="ECO:0008006" key="4">
    <source>
        <dbReference type="Google" id="ProtNLM"/>
    </source>
</evidence>
<name>A0A7S2ZVV8_9RHOD</name>
<keyword evidence="1" id="KW-0175">Coiled coil</keyword>